<protein>
    <submittedName>
        <fullName evidence="1">Phytanoyl-CoA dioxygenase family protein</fullName>
    </submittedName>
</protein>
<dbReference type="RefSeq" id="WP_259625847.1">
    <property type="nucleotide sequence ID" value="NZ_JANYMP010000013.1"/>
</dbReference>
<dbReference type="AlphaFoldDB" id="A0A9X2VRS6"/>
<dbReference type="GO" id="GO:0005506">
    <property type="term" value="F:iron ion binding"/>
    <property type="evidence" value="ECO:0007669"/>
    <property type="project" value="UniProtKB-ARBA"/>
</dbReference>
<dbReference type="InterPro" id="IPR008775">
    <property type="entry name" value="Phytyl_CoA_dOase-like"/>
</dbReference>
<dbReference type="EMBL" id="JANYMP010000013">
    <property type="protein sequence ID" value="MCS7480353.1"/>
    <property type="molecule type" value="Genomic_DNA"/>
</dbReference>
<evidence type="ECO:0000313" key="1">
    <source>
        <dbReference type="EMBL" id="MCS7480353.1"/>
    </source>
</evidence>
<organism evidence="1 2">
    <name type="scientific">Umezawaea endophytica</name>
    <dbReference type="NCBI Taxonomy" id="1654476"/>
    <lineage>
        <taxon>Bacteria</taxon>
        <taxon>Bacillati</taxon>
        <taxon>Actinomycetota</taxon>
        <taxon>Actinomycetes</taxon>
        <taxon>Pseudonocardiales</taxon>
        <taxon>Pseudonocardiaceae</taxon>
        <taxon>Umezawaea</taxon>
    </lineage>
</organism>
<dbReference type="PANTHER" id="PTHR20883:SF48">
    <property type="entry name" value="ECTOINE DIOXYGENASE"/>
    <property type="match status" value="1"/>
</dbReference>
<dbReference type="GO" id="GO:0016706">
    <property type="term" value="F:2-oxoglutarate-dependent dioxygenase activity"/>
    <property type="evidence" value="ECO:0007669"/>
    <property type="project" value="UniProtKB-ARBA"/>
</dbReference>
<evidence type="ECO:0000313" key="2">
    <source>
        <dbReference type="Proteomes" id="UP001141259"/>
    </source>
</evidence>
<dbReference type="Pfam" id="PF05721">
    <property type="entry name" value="PhyH"/>
    <property type="match status" value="1"/>
</dbReference>
<dbReference type="Proteomes" id="UP001141259">
    <property type="component" value="Unassembled WGS sequence"/>
</dbReference>
<keyword evidence="2" id="KW-1185">Reference proteome</keyword>
<dbReference type="PANTHER" id="PTHR20883">
    <property type="entry name" value="PHYTANOYL-COA DIOXYGENASE DOMAIN CONTAINING 1"/>
    <property type="match status" value="1"/>
</dbReference>
<accession>A0A9X2VRS6</accession>
<comment type="caution">
    <text evidence="1">The sequence shown here is derived from an EMBL/GenBank/DDBJ whole genome shotgun (WGS) entry which is preliminary data.</text>
</comment>
<name>A0A9X2VRS6_9PSEU</name>
<dbReference type="SUPFAM" id="SSF51197">
    <property type="entry name" value="Clavaminate synthase-like"/>
    <property type="match status" value="1"/>
</dbReference>
<gene>
    <name evidence="1" type="ORF">NZH93_26155</name>
</gene>
<sequence length="302" mass="34139">MEITAARESTMRTSRRQDWLPLTEDQVRDYDENGYLHLKEVFTAAEVERGLAVVDEVLADDVLTIDEHPSFADFDHTVRVRNAVTRSAGLDEFLDHPGLVGPLMTVLNNSVHVLGTEVFVRSLRDQALEYWHTDGGEYLQRVQLAPGSPDLQVKAQVFLTDVTESNCGNFLLVPGSHRKLPADQNALCYMEELDEPLRRGVLPPDAVEVKAEPGDVLLFPYSLWHAVAPNTKRVRKTFIFRYGHLWHRPHDYLTQPAGVLGRMSPRLRRMFGDFGEHVHPSDFYKPVDQGDVMAVGGTGRRV</sequence>
<keyword evidence="1" id="KW-0560">Oxidoreductase</keyword>
<keyword evidence="1" id="KW-0223">Dioxygenase</keyword>
<dbReference type="Gene3D" id="2.60.120.620">
    <property type="entry name" value="q2cbj1_9rhob like domain"/>
    <property type="match status" value="1"/>
</dbReference>
<proteinExistence type="predicted"/>
<reference evidence="1" key="1">
    <citation type="submission" date="2022-08" db="EMBL/GenBank/DDBJ databases">
        <authorList>
            <person name="Tistechok S."/>
            <person name="Samborskyy M."/>
            <person name="Roman I."/>
        </authorList>
    </citation>
    <scope>NUCLEOTIDE SEQUENCE</scope>
    <source>
        <strain evidence="1">DSM 103496</strain>
    </source>
</reference>